<reference evidence="9 10" key="1">
    <citation type="journal article" date="2021" name="ISME Commun">
        <title>Automated analysis of genomic sequences facilitates high-throughput and comprehensive description of bacteria.</title>
        <authorList>
            <person name="Hitch T.C.A."/>
        </authorList>
    </citation>
    <scope>NUCLEOTIDE SEQUENCE [LARGE SCALE GENOMIC DNA]</scope>
    <source>
        <strain evidence="9 10">Sanger_03</strain>
    </source>
</reference>
<dbReference type="InterPro" id="IPR041715">
    <property type="entry name" value="HisRS-like_core"/>
</dbReference>
<dbReference type="PANTHER" id="PTHR11476:SF7">
    <property type="entry name" value="HISTIDINE--TRNA LIGASE"/>
    <property type="match status" value="1"/>
</dbReference>
<accession>A0ABT2RJ10</accession>
<keyword evidence="4" id="KW-0067">ATP-binding</keyword>
<proteinExistence type="inferred from homology"/>
<dbReference type="Proteomes" id="UP001652431">
    <property type="component" value="Unassembled WGS sequence"/>
</dbReference>
<dbReference type="SUPFAM" id="SSF55681">
    <property type="entry name" value="Class II aaRS and biotin synthetases"/>
    <property type="match status" value="1"/>
</dbReference>
<evidence type="ECO:0000256" key="7">
    <source>
        <dbReference type="NCBIfam" id="TIGR00442"/>
    </source>
</evidence>
<keyword evidence="10" id="KW-1185">Reference proteome</keyword>
<comment type="similarity">
    <text evidence="1">Belongs to the class-II aminoacyl-tRNA synthetase family.</text>
</comment>
<evidence type="ECO:0000256" key="3">
    <source>
        <dbReference type="ARBA" id="ARBA00022741"/>
    </source>
</evidence>
<dbReference type="Pfam" id="PF13393">
    <property type="entry name" value="tRNA-synt_His"/>
    <property type="match status" value="1"/>
</dbReference>
<dbReference type="InterPro" id="IPR045864">
    <property type="entry name" value="aa-tRNA-synth_II/BPL/LPL"/>
</dbReference>
<comment type="catalytic activity">
    <reaction evidence="6">
        <text>tRNA(His) + L-histidine + ATP = L-histidyl-tRNA(His) + AMP + diphosphate + H(+)</text>
        <dbReference type="Rhea" id="RHEA:17313"/>
        <dbReference type="Rhea" id="RHEA-COMP:9665"/>
        <dbReference type="Rhea" id="RHEA-COMP:9689"/>
        <dbReference type="ChEBI" id="CHEBI:15378"/>
        <dbReference type="ChEBI" id="CHEBI:30616"/>
        <dbReference type="ChEBI" id="CHEBI:33019"/>
        <dbReference type="ChEBI" id="CHEBI:57595"/>
        <dbReference type="ChEBI" id="CHEBI:78442"/>
        <dbReference type="ChEBI" id="CHEBI:78527"/>
        <dbReference type="ChEBI" id="CHEBI:456215"/>
        <dbReference type="EC" id="6.1.1.21"/>
    </reaction>
</comment>
<dbReference type="EMBL" id="JAOQJU010000001">
    <property type="protein sequence ID" value="MCU6685385.1"/>
    <property type="molecule type" value="Genomic_DNA"/>
</dbReference>
<evidence type="ECO:0000313" key="9">
    <source>
        <dbReference type="EMBL" id="MCU6685385.1"/>
    </source>
</evidence>
<dbReference type="EC" id="6.1.1.21" evidence="2 7"/>
<evidence type="ECO:0000256" key="5">
    <source>
        <dbReference type="ARBA" id="ARBA00022917"/>
    </source>
</evidence>
<dbReference type="GO" id="GO:0004821">
    <property type="term" value="F:histidine-tRNA ligase activity"/>
    <property type="evidence" value="ECO:0007669"/>
    <property type="project" value="UniProtKB-EC"/>
</dbReference>
<comment type="caution">
    <text evidence="9">The sequence shown here is derived from an EMBL/GenBank/DDBJ whole genome shotgun (WGS) entry which is preliminary data.</text>
</comment>
<evidence type="ECO:0000256" key="1">
    <source>
        <dbReference type="ARBA" id="ARBA00008226"/>
    </source>
</evidence>
<protein>
    <recommendedName>
        <fullName evidence="2 7">Histidine--tRNA ligase</fullName>
        <ecNumber evidence="2 7">6.1.1.21</ecNumber>
    </recommendedName>
</protein>
<evidence type="ECO:0000259" key="8">
    <source>
        <dbReference type="PROSITE" id="PS50862"/>
    </source>
</evidence>
<keyword evidence="9" id="KW-0436">Ligase</keyword>
<keyword evidence="3" id="KW-0547">Nucleotide-binding</keyword>
<sequence length="423" mass="47701">MVMALKKKPVTGMKDMLPKEMEIRDYVIHLIKETYKAYGFSSMETPCVEHIENLCSKQGGDNEKLIFKILKRGEKLKIDEAKEEADLVDGGLRYDLTVPLARYYANHANELPSPFKAMQIGNVWRADRPQRGRFRQFMQCDIDILGEAGNLAEIELILATTAMLGKLNFKNFTVCINDRNILKAMAAYCGFKEEDYDEVFIVLDKMDKIGRDGVAAELIQMGYAKENVDTYLGLFDEVAPDVSGIRYLKEKLGDYLKSETADGMETIISSVEAAKEAEFGIRFDPTLVRGQSYYTGTIFEVTMDDFGGSVAGGGRYDKMIGKFTGQDTPACGFSIGFERIVMLLLENGYEVPGGRRKKAYLIEKKMPKEGMLKVLSLARADRENGYQTMIANMKKNKKFQKEQLEADGYTEIVDCYADSVDRL</sequence>
<evidence type="ECO:0000256" key="6">
    <source>
        <dbReference type="ARBA" id="ARBA00047639"/>
    </source>
</evidence>
<dbReference type="PIRSF" id="PIRSF001549">
    <property type="entry name" value="His-tRNA_synth"/>
    <property type="match status" value="1"/>
</dbReference>
<feature type="domain" description="Aminoacyl-transfer RNA synthetases class-II family profile" evidence="8">
    <location>
        <begin position="12"/>
        <end position="352"/>
    </location>
</feature>
<evidence type="ECO:0000313" key="10">
    <source>
        <dbReference type="Proteomes" id="UP001652431"/>
    </source>
</evidence>
<keyword evidence="5" id="KW-0648">Protein biosynthesis</keyword>
<dbReference type="InterPro" id="IPR015807">
    <property type="entry name" value="His-tRNA-ligase"/>
</dbReference>
<organism evidence="9 10">
    <name type="scientific">Dorea acetigenes</name>
    <dbReference type="NCBI Taxonomy" id="2981787"/>
    <lineage>
        <taxon>Bacteria</taxon>
        <taxon>Bacillati</taxon>
        <taxon>Bacillota</taxon>
        <taxon>Clostridia</taxon>
        <taxon>Lachnospirales</taxon>
        <taxon>Lachnospiraceae</taxon>
        <taxon>Dorea</taxon>
    </lineage>
</organism>
<evidence type="ECO:0000256" key="2">
    <source>
        <dbReference type="ARBA" id="ARBA00012815"/>
    </source>
</evidence>
<gene>
    <name evidence="9" type="primary">hisS</name>
    <name evidence="9" type="ORF">OCV99_02255</name>
</gene>
<evidence type="ECO:0000256" key="4">
    <source>
        <dbReference type="ARBA" id="ARBA00022840"/>
    </source>
</evidence>
<dbReference type="NCBIfam" id="TIGR00442">
    <property type="entry name" value="hisS"/>
    <property type="match status" value="1"/>
</dbReference>
<dbReference type="PROSITE" id="PS50862">
    <property type="entry name" value="AA_TRNA_LIGASE_II"/>
    <property type="match status" value="1"/>
</dbReference>
<dbReference type="InterPro" id="IPR006195">
    <property type="entry name" value="aa-tRNA-synth_II"/>
</dbReference>
<dbReference type="InterPro" id="IPR004516">
    <property type="entry name" value="HisRS/HisZ"/>
</dbReference>
<dbReference type="Gene3D" id="3.30.930.10">
    <property type="entry name" value="Bira Bifunctional Protein, Domain 2"/>
    <property type="match status" value="1"/>
</dbReference>
<dbReference type="CDD" id="cd00773">
    <property type="entry name" value="HisRS-like_core"/>
    <property type="match status" value="1"/>
</dbReference>
<dbReference type="RefSeq" id="WP_158367722.1">
    <property type="nucleotide sequence ID" value="NZ_JAOQJU010000001.1"/>
</dbReference>
<dbReference type="PANTHER" id="PTHR11476">
    <property type="entry name" value="HISTIDYL-TRNA SYNTHETASE"/>
    <property type="match status" value="1"/>
</dbReference>
<name>A0ABT2RJ10_9FIRM</name>